<dbReference type="eggNOG" id="COG0673">
    <property type="taxonomic scope" value="Bacteria"/>
</dbReference>
<dbReference type="InterPro" id="IPR050984">
    <property type="entry name" value="Gfo/Idh/MocA_domain"/>
</dbReference>
<evidence type="ECO:0000256" key="2">
    <source>
        <dbReference type="ARBA" id="ARBA00023002"/>
    </source>
</evidence>
<dbReference type="GO" id="GO:0000166">
    <property type="term" value="F:nucleotide binding"/>
    <property type="evidence" value="ECO:0007669"/>
    <property type="project" value="InterPro"/>
</dbReference>
<gene>
    <name evidence="5" type="ORF">FC83_GL002036</name>
</gene>
<dbReference type="SUPFAM" id="SSF51735">
    <property type="entry name" value="NAD(P)-binding Rossmann-fold domains"/>
    <property type="match status" value="1"/>
</dbReference>
<dbReference type="STRING" id="1423734.FC83_GL002036"/>
<proteinExistence type="inferred from homology"/>
<dbReference type="Proteomes" id="UP000051236">
    <property type="component" value="Unassembled WGS sequence"/>
</dbReference>
<keyword evidence="6" id="KW-1185">Reference proteome</keyword>
<dbReference type="GO" id="GO:0016491">
    <property type="term" value="F:oxidoreductase activity"/>
    <property type="evidence" value="ECO:0007669"/>
    <property type="project" value="UniProtKB-KW"/>
</dbReference>
<sequence length="329" mass="36119">MTKYNWGLIGIGTIAHEMADALNAVNGEVYAAANPHEDKLAAFAKAKNVQHAYTDVNAMINDPNVDVIYVATPHTFHYDYIKRALNAGKHVFAEKAITVNAAQFDEVAQLAKDKGLILTEGFTLYHMPIYQKVQDLIASGQLGDIHLVQVNFGSLKDYDPTNRFFNKDLAGGALLDIGGYATAFARTFLDKQPNVALTTVKFFETGVDEQSGIILKNDQEQMAVMALSLRAKQPKRGVISGTKGYVEIDNYPRATEAKITYTPDAHATTTEIISAGSEELALNYEVADMQRYIDQGHDDGQLVLSGAVSHILDGVRNQWGMRFPEDSSN</sequence>
<dbReference type="PANTHER" id="PTHR22604">
    <property type="entry name" value="OXIDOREDUCTASES"/>
    <property type="match status" value="1"/>
</dbReference>
<dbReference type="InterPro" id="IPR000683">
    <property type="entry name" value="Gfo/Idh/MocA-like_OxRdtase_N"/>
</dbReference>
<dbReference type="InterPro" id="IPR036291">
    <property type="entry name" value="NAD(P)-bd_dom_sf"/>
</dbReference>
<feature type="domain" description="Gfo/Idh/MocA-like oxidoreductase N-terminal" evidence="3">
    <location>
        <begin position="5"/>
        <end position="122"/>
    </location>
</feature>
<comment type="similarity">
    <text evidence="1">Belongs to the Gfo/Idh/MocA family.</text>
</comment>
<feature type="domain" description="GFO/IDH/MocA-like oxidoreductase" evidence="4">
    <location>
        <begin position="130"/>
        <end position="246"/>
    </location>
</feature>
<evidence type="ECO:0000259" key="3">
    <source>
        <dbReference type="Pfam" id="PF01408"/>
    </source>
</evidence>
<evidence type="ECO:0000313" key="5">
    <source>
        <dbReference type="EMBL" id="KRM34896.1"/>
    </source>
</evidence>
<dbReference type="InterPro" id="IPR055170">
    <property type="entry name" value="GFO_IDH_MocA-like_dom"/>
</dbReference>
<comment type="caution">
    <text evidence="5">The sequence shown here is derived from an EMBL/GenBank/DDBJ whole genome shotgun (WGS) entry which is preliminary data.</text>
</comment>
<dbReference type="Gene3D" id="3.40.50.720">
    <property type="entry name" value="NAD(P)-binding Rossmann-like Domain"/>
    <property type="match status" value="1"/>
</dbReference>
<dbReference type="Pfam" id="PF22725">
    <property type="entry name" value="GFO_IDH_MocA_C3"/>
    <property type="match status" value="1"/>
</dbReference>
<accession>X0QJH4</accession>
<dbReference type="Pfam" id="PF01408">
    <property type="entry name" value="GFO_IDH_MocA"/>
    <property type="match status" value="1"/>
</dbReference>
<name>X0QJH4_9LACO</name>
<protein>
    <submittedName>
        <fullName evidence="5">Dehydrogenase</fullName>
    </submittedName>
</protein>
<dbReference type="Gene3D" id="3.30.360.10">
    <property type="entry name" value="Dihydrodipicolinate Reductase, domain 2"/>
    <property type="match status" value="1"/>
</dbReference>
<dbReference type="RefSeq" id="WP_035451218.1">
    <property type="nucleotide sequence ID" value="NZ_AZGA01000020.1"/>
</dbReference>
<dbReference type="EMBL" id="AZGA01000020">
    <property type="protein sequence ID" value="KRM34896.1"/>
    <property type="molecule type" value="Genomic_DNA"/>
</dbReference>
<evidence type="ECO:0000313" key="6">
    <source>
        <dbReference type="Proteomes" id="UP000051236"/>
    </source>
</evidence>
<evidence type="ECO:0000256" key="1">
    <source>
        <dbReference type="ARBA" id="ARBA00010928"/>
    </source>
</evidence>
<dbReference type="PATRIC" id="fig|1423734.3.peg.2059"/>
<keyword evidence="2" id="KW-0560">Oxidoreductase</keyword>
<reference evidence="5 6" key="1">
    <citation type="journal article" date="2015" name="Genome Announc.">
        <title>Expanding the biotechnology potential of lactobacilli through comparative genomics of 213 strains and associated genera.</title>
        <authorList>
            <person name="Sun Z."/>
            <person name="Harris H.M."/>
            <person name="McCann A."/>
            <person name="Guo C."/>
            <person name="Argimon S."/>
            <person name="Zhang W."/>
            <person name="Yang X."/>
            <person name="Jeffery I.B."/>
            <person name="Cooney J.C."/>
            <person name="Kagawa T.F."/>
            <person name="Liu W."/>
            <person name="Song Y."/>
            <person name="Salvetti E."/>
            <person name="Wrobel A."/>
            <person name="Rasinkangas P."/>
            <person name="Parkhill J."/>
            <person name="Rea M.C."/>
            <person name="O'Sullivan O."/>
            <person name="Ritari J."/>
            <person name="Douillard F.P."/>
            <person name="Paul Ross R."/>
            <person name="Yang R."/>
            <person name="Briner A.E."/>
            <person name="Felis G.E."/>
            <person name="de Vos W.M."/>
            <person name="Barrangou R."/>
            <person name="Klaenhammer T.R."/>
            <person name="Caufield P.W."/>
            <person name="Cui Y."/>
            <person name="Zhang H."/>
            <person name="O'Toole P.W."/>
        </authorList>
    </citation>
    <scope>NUCLEOTIDE SEQUENCE [LARGE SCALE GENOMIC DNA]</scope>
    <source>
        <strain evidence="5 6">DSM 18527</strain>
    </source>
</reference>
<dbReference type="PANTHER" id="PTHR22604:SF105">
    <property type="entry name" value="TRANS-1,2-DIHYDROBENZENE-1,2-DIOL DEHYDROGENASE"/>
    <property type="match status" value="1"/>
</dbReference>
<dbReference type="AlphaFoldDB" id="X0QJH4"/>
<dbReference type="OrthoDB" id="9815825at2"/>
<dbReference type="SUPFAM" id="SSF55347">
    <property type="entry name" value="Glyceraldehyde-3-phosphate dehydrogenase-like, C-terminal domain"/>
    <property type="match status" value="1"/>
</dbReference>
<organism evidence="5 6">
    <name type="scientific">Agrilactobacillus composti DSM 18527 = JCM 14202</name>
    <dbReference type="NCBI Taxonomy" id="1423734"/>
    <lineage>
        <taxon>Bacteria</taxon>
        <taxon>Bacillati</taxon>
        <taxon>Bacillota</taxon>
        <taxon>Bacilli</taxon>
        <taxon>Lactobacillales</taxon>
        <taxon>Lactobacillaceae</taxon>
        <taxon>Agrilactobacillus</taxon>
    </lineage>
</organism>
<evidence type="ECO:0000259" key="4">
    <source>
        <dbReference type="Pfam" id="PF22725"/>
    </source>
</evidence>